<dbReference type="Proteomes" id="UP000256297">
    <property type="component" value="Plasmid CBM2589_p"/>
</dbReference>
<feature type="region of interest" description="Disordered" evidence="1">
    <location>
        <begin position="1"/>
        <end position="20"/>
    </location>
</feature>
<accession>A0A375CPM4</accession>
<keyword evidence="4" id="KW-0614">Plasmid</keyword>
<evidence type="ECO:0000313" key="3">
    <source>
        <dbReference type="EMBL" id="SOY78067.1"/>
    </source>
</evidence>
<sequence length="102" mass="11417">MQHHVDRRVPRALQQPSLHRRGADCGIATLPHETLEPAQNTTVDLGRIATAQPQVMYVTLDRVALHLRATYSLRPVGQEFADLQGDVAQFIDSELQVRQHGT</sequence>
<reference evidence="2 5" key="1">
    <citation type="submission" date="2018-01" db="EMBL/GenBank/DDBJ databases">
        <authorList>
            <person name="Clerissi C."/>
        </authorList>
    </citation>
    <scope>NUCLEOTIDE SEQUENCE</scope>
    <source>
        <strain evidence="3">Cupriavidus taiwanensis LMG 19430</strain>
        <strain evidence="2">Cupriavidus taiwanensis STM 3521</strain>
        <strain evidence="4">Cupriavidus taiwanensis SWF 66322</strain>
        <plasmid evidence="4">CBM2636p</plasmid>
        <plasmid evidence="5">cbm2636p</plasmid>
    </source>
</reference>
<geneLocation type="plasmid" evidence="4">
    <name>CBM2636p</name>
</geneLocation>
<gene>
    <name evidence="3" type="ORF">CBM2586_P390009</name>
    <name evidence="2" type="ORF">CBM2589_P380008</name>
    <name evidence="4" type="ORF">CBM2636_P20410</name>
</gene>
<dbReference type="EMBL" id="LT984815">
    <property type="protein sequence ID" value="SPD69723.1"/>
    <property type="molecule type" value="Genomic_DNA"/>
</dbReference>
<evidence type="ECO:0000313" key="2">
    <source>
        <dbReference type="EMBL" id="SOY76961.1"/>
    </source>
</evidence>
<evidence type="ECO:0000313" key="5">
    <source>
        <dbReference type="Proteomes" id="UP000254259"/>
    </source>
</evidence>
<evidence type="ECO:0000313" key="4">
    <source>
        <dbReference type="EMBL" id="SPD69723.1"/>
    </source>
</evidence>
<dbReference type="AlphaFoldDB" id="A0A375CPM4"/>
<dbReference type="Proteomes" id="UP000254259">
    <property type="component" value="Plasmid CBM2636p"/>
</dbReference>
<protein>
    <submittedName>
        <fullName evidence="2">Uncharacterized protein</fullName>
    </submittedName>
</protein>
<evidence type="ECO:0000256" key="1">
    <source>
        <dbReference type="SAM" id="MobiDB-lite"/>
    </source>
</evidence>
<name>A0A375CPM4_9BURK</name>
<dbReference type="EMBL" id="OFSN01000060">
    <property type="protein sequence ID" value="SOY78067.1"/>
    <property type="molecule type" value="Genomic_DNA"/>
</dbReference>
<proteinExistence type="predicted"/>
<dbReference type="EMBL" id="OFSP01000071">
    <property type="protein sequence ID" value="SOY76961.1"/>
    <property type="molecule type" value="Genomic_DNA"/>
</dbReference>
<dbReference type="Proteomes" id="UP000257016">
    <property type="component" value="Unassembled WGS sequence"/>
</dbReference>
<organism evidence="2">
    <name type="scientific">Cupriavidus taiwanensis</name>
    <dbReference type="NCBI Taxonomy" id="164546"/>
    <lineage>
        <taxon>Bacteria</taxon>
        <taxon>Pseudomonadati</taxon>
        <taxon>Pseudomonadota</taxon>
        <taxon>Betaproteobacteria</taxon>
        <taxon>Burkholderiales</taxon>
        <taxon>Burkholderiaceae</taxon>
        <taxon>Cupriavidus</taxon>
    </lineage>
</organism>
<geneLocation type="plasmid" evidence="5">
    <name>cbm2636p</name>
</geneLocation>